<sequence length="444" mass="48882">MSSEFQVWEVKTPYLNLHCGLGEGPYYEPATQTVRFVDIKNKKLHTVSSNDPADLVTLSFDEPVTVTADIAGVDPKDKILIGAKQGLAVLDRKTGEYEYISKMEGEGVDRIRSNDGAVDPQGRFWMGSMTDFGKGDFRPEASVVHVADPGWGDFNVVAASIEWGNRREYQGKRTNDRMDTSSSSAAAAVVIVLPQVRNNLPTPPSRQAARSRRLPGPLTTAYAKCMYVQQTAQTKPIRSGSEVPCHVVFLLRLSLEPSRRLRGQYPFFTLPFLVGLLGSLLRFTQTSPPQLALTSLTIPNSVGWSPDQRTMYFTHSNAREVLAWDYDPSPSPSSVVTLSNKRIFYQHVGSGEPDGFRVDVEGNIWHAVYGESRVLKLSPEGKLIGEVRLPTRNITCVEFVGEELFITTAGDDGAAEGEESKVNGGALFRVDVGVRGVGHDLFRL</sequence>
<dbReference type="PANTHER" id="PTHR10907:SF47">
    <property type="entry name" value="REGUCALCIN"/>
    <property type="match status" value="1"/>
</dbReference>
<evidence type="ECO:0000256" key="1">
    <source>
        <dbReference type="ARBA" id="ARBA00008853"/>
    </source>
</evidence>
<dbReference type="PRINTS" id="PR01790">
    <property type="entry name" value="SMP30FAMILY"/>
</dbReference>
<dbReference type="SUPFAM" id="SSF63829">
    <property type="entry name" value="Calcium-dependent phosphotriesterase"/>
    <property type="match status" value="1"/>
</dbReference>
<comment type="similarity">
    <text evidence="1">Belongs to the SMP-30/CGR1 family.</text>
</comment>
<dbReference type="Pfam" id="PF08450">
    <property type="entry name" value="SGL"/>
    <property type="match status" value="2"/>
</dbReference>
<dbReference type="EMBL" id="CU633900">
    <property type="protein sequence ID" value="CAP68504.1"/>
    <property type="molecule type" value="Genomic_DNA"/>
</dbReference>
<dbReference type="RefSeq" id="XP_001907831.1">
    <property type="nucleotide sequence ID" value="XM_001907796.1"/>
</dbReference>
<dbReference type="KEGG" id="pan:PODANSg4866"/>
<feature type="domain" description="SMP-30/Gluconolactonase/LRE-like region" evidence="4">
    <location>
        <begin position="21"/>
        <end position="141"/>
    </location>
</feature>
<evidence type="ECO:0000313" key="5">
    <source>
        <dbReference type="EMBL" id="CAP68504.1"/>
    </source>
</evidence>
<dbReference type="GO" id="GO:0005509">
    <property type="term" value="F:calcium ion binding"/>
    <property type="evidence" value="ECO:0007669"/>
    <property type="project" value="TreeGrafter"/>
</dbReference>
<organism evidence="5">
    <name type="scientific">Podospora anserina (strain S / ATCC MYA-4624 / DSM 980 / FGSC 10383)</name>
    <name type="common">Pleurage anserina</name>
    <dbReference type="NCBI Taxonomy" id="515849"/>
    <lineage>
        <taxon>Eukaryota</taxon>
        <taxon>Fungi</taxon>
        <taxon>Dikarya</taxon>
        <taxon>Ascomycota</taxon>
        <taxon>Pezizomycotina</taxon>
        <taxon>Sordariomycetes</taxon>
        <taxon>Sordariomycetidae</taxon>
        <taxon>Sordariales</taxon>
        <taxon>Podosporaceae</taxon>
        <taxon>Podospora</taxon>
        <taxon>Podospora anserina</taxon>
    </lineage>
</organism>
<evidence type="ECO:0000256" key="3">
    <source>
        <dbReference type="PIRSR" id="PIRSR605511-2"/>
    </source>
</evidence>
<feature type="active site" description="Proton donor/acceptor" evidence="2">
    <location>
        <position position="354"/>
    </location>
</feature>
<dbReference type="InterPro" id="IPR005511">
    <property type="entry name" value="SMP-30"/>
</dbReference>
<accession>B2AVT0</accession>
<keyword evidence="3" id="KW-0862">Zinc</keyword>
<dbReference type="GeneID" id="6192679"/>
<dbReference type="InterPro" id="IPR013658">
    <property type="entry name" value="SGL"/>
</dbReference>
<dbReference type="OrthoDB" id="423498at2759"/>
<dbReference type="HOGENOM" id="CLU_036110_3_0_1"/>
<keyword evidence="3" id="KW-0479">Metal-binding</keyword>
<evidence type="ECO:0000256" key="2">
    <source>
        <dbReference type="PIRSR" id="PIRSR605511-1"/>
    </source>
</evidence>
<dbReference type="AlphaFoldDB" id="B2AVT0"/>
<evidence type="ECO:0000259" key="4">
    <source>
        <dbReference type="Pfam" id="PF08450"/>
    </source>
</evidence>
<protein>
    <submittedName>
        <fullName evidence="5">Podospora anserina S mat+ genomic DNA chromosome 7, supercontig 1</fullName>
    </submittedName>
</protein>
<feature type="binding site" evidence="3">
    <location>
        <position position="300"/>
    </location>
    <ligand>
        <name>a divalent metal cation</name>
        <dbReference type="ChEBI" id="CHEBI:60240"/>
    </ligand>
</feature>
<reference evidence="5" key="2">
    <citation type="submission" date="2008-07" db="EMBL/GenBank/DDBJ databases">
        <authorList>
            <person name="Genoscope - CEA"/>
        </authorList>
    </citation>
    <scope>NUCLEOTIDE SEQUENCE</scope>
    <source>
        <strain evidence="5">S mat+</strain>
    </source>
</reference>
<dbReference type="GO" id="GO:0004341">
    <property type="term" value="F:gluconolactonase activity"/>
    <property type="evidence" value="ECO:0007669"/>
    <property type="project" value="TreeGrafter"/>
</dbReference>
<proteinExistence type="inferred from homology"/>
<dbReference type="PANTHER" id="PTHR10907">
    <property type="entry name" value="REGUCALCIN"/>
    <property type="match status" value="1"/>
</dbReference>
<name>B2AVT0_PODAN</name>
<reference evidence="5" key="1">
    <citation type="journal article" date="2008" name="Genome Biol.">
        <title>The genome sequence of the model ascomycete fungus Podospora anserina.</title>
        <authorList>
            <person name="Espagne E."/>
            <person name="Lespinet O."/>
            <person name="Malagnac F."/>
            <person name="Da Silva C."/>
            <person name="Jaillon O."/>
            <person name="Porcel B.M."/>
            <person name="Couloux A."/>
            <person name="Aury J.-M."/>
            <person name="Segurens B."/>
            <person name="Poulain J."/>
            <person name="Anthouard V."/>
            <person name="Grossetete S."/>
            <person name="Khalili H."/>
            <person name="Coppin E."/>
            <person name="Dequard-Chablat M."/>
            <person name="Picard M."/>
            <person name="Contamine V."/>
            <person name="Arnaise S."/>
            <person name="Bourdais A."/>
            <person name="Berteaux-Lecellier V."/>
            <person name="Gautheret D."/>
            <person name="de Vries R.P."/>
            <person name="Battaglia E."/>
            <person name="Coutinho P.M."/>
            <person name="Danchin E.G.J."/>
            <person name="Henrissat B."/>
            <person name="El Khoury R."/>
            <person name="Sainsard-Chanet A."/>
            <person name="Boivin A."/>
            <person name="Pinan-Lucarre B."/>
            <person name="Sellem C.H."/>
            <person name="Debuchy R."/>
            <person name="Wincker P."/>
            <person name="Weissenbach J."/>
            <person name="Silar P."/>
        </authorList>
    </citation>
    <scope>NUCLEOTIDE SEQUENCE [LARGE SCALE GENOMIC DNA]</scope>
    <source>
        <strain evidence="5">S mat+</strain>
    </source>
</reference>
<comment type="cofactor">
    <cofactor evidence="3">
        <name>Zn(2+)</name>
        <dbReference type="ChEBI" id="CHEBI:29105"/>
    </cofactor>
    <text evidence="3">Binds 1 divalent metal cation per subunit.</text>
</comment>
<dbReference type="VEuPathDB" id="FungiDB:PODANS_7_1900"/>
<feature type="binding site" evidence="3">
    <location>
        <position position="354"/>
    </location>
    <ligand>
        <name>a divalent metal cation</name>
        <dbReference type="ChEBI" id="CHEBI:60240"/>
    </ligand>
</feature>
<feature type="domain" description="SMP-30/Gluconolactonase/LRE-like region" evidence="4">
    <location>
        <begin position="278"/>
        <end position="409"/>
    </location>
</feature>
<dbReference type="Gene3D" id="2.120.10.30">
    <property type="entry name" value="TolB, C-terminal domain"/>
    <property type="match status" value="2"/>
</dbReference>
<dbReference type="InterPro" id="IPR011042">
    <property type="entry name" value="6-blade_b-propeller_TolB-like"/>
</dbReference>
<gene>
    <name evidence="5" type="ORF">PODANS_7_1900</name>
</gene>